<proteinExistence type="predicted"/>
<evidence type="ECO:0000313" key="2">
    <source>
        <dbReference type="Proteomes" id="UP001454036"/>
    </source>
</evidence>
<dbReference type="Proteomes" id="UP001454036">
    <property type="component" value="Unassembled WGS sequence"/>
</dbReference>
<protein>
    <submittedName>
        <fullName evidence="1">Uncharacterized protein</fullName>
    </submittedName>
</protein>
<sequence length="128" mass="13995">MRTPISMHISSSHSKCRPFPAIPPEMVSTLPVFRGDASWLPLCLCPGFRLCDHSLGLRDGPTCVPYLGIDVVPSSAYFLPPAIISTISSDSSLTSSSLIYWITNFDNSLRVLGGYNTNFSLRGLYLNP</sequence>
<dbReference type="EMBL" id="BAABME010003623">
    <property type="protein sequence ID" value="GAA0159522.1"/>
    <property type="molecule type" value="Genomic_DNA"/>
</dbReference>
<reference evidence="1 2" key="1">
    <citation type="submission" date="2024-01" db="EMBL/GenBank/DDBJ databases">
        <title>The complete chloroplast genome sequence of Lithospermum erythrorhizon: insights into the phylogenetic relationship among Boraginaceae species and the maternal lineages of purple gromwells.</title>
        <authorList>
            <person name="Okada T."/>
            <person name="Watanabe K."/>
        </authorList>
    </citation>
    <scope>NUCLEOTIDE SEQUENCE [LARGE SCALE GENOMIC DNA]</scope>
</reference>
<comment type="caution">
    <text evidence="1">The sequence shown here is derived from an EMBL/GenBank/DDBJ whole genome shotgun (WGS) entry which is preliminary data.</text>
</comment>
<dbReference type="AlphaFoldDB" id="A0AAV3QBD8"/>
<accession>A0AAV3QBD8</accession>
<organism evidence="1 2">
    <name type="scientific">Lithospermum erythrorhizon</name>
    <name type="common">Purple gromwell</name>
    <name type="synonym">Lithospermum officinale var. erythrorhizon</name>
    <dbReference type="NCBI Taxonomy" id="34254"/>
    <lineage>
        <taxon>Eukaryota</taxon>
        <taxon>Viridiplantae</taxon>
        <taxon>Streptophyta</taxon>
        <taxon>Embryophyta</taxon>
        <taxon>Tracheophyta</taxon>
        <taxon>Spermatophyta</taxon>
        <taxon>Magnoliopsida</taxon>
        <taxon>eudicotyledons</taxon>
        <taxon>Gunneridae</taxon>
        <taxon>Pentapetalae</taxon>
        <taxon>asterids</taxon>
        <taxon>lamiids</taxon>
        <taxon>Boraginales</taxon>
        <taxon>Boraginaceae</taxon>
        <taxon>Boraginoideae</taxon>
        <taxon>Lithospermeae</taxon>
        <taxon>Lithospermum</taxon>
    </lineage>
</organism>
<evidence type="ECO:0000313" key="1">
    <source>
        <dbReference type="EMBL" id="GAA0159522.1"/>
    </source>
</evidence>
<gene>
    <name evidence="1" type="ORF">LIER_16276</name>
</gene>
<keyword evidence="2" id="KW-1185">Reference proteome</keyword>
<name>A0AAV3QBD8_LITER</name>